<reference evidence="1 2" key="1">
    <citation type="submission" date="2021-06" db="EMBL/GenBank/DDBJ databases">
        <title>Genome-based taxonomic framework of Microbacterium strains isolated from marine environment, the description of four new species and reclassification of four preexisting species.</title>
        <authorList>
            <person name="Lee S.D."/>
            <person name="Kim S.-M."/>
            <person name="Byeon Y.-S."/>
            <person name="Yang H.L."/>
            <person name="Kim I.S."/>
        </authorList>
    </citation>
    <scope>NUCLEOTIDE SEQUENCE [LARGE SCALE GENOMIC DNA]</scope>
    <source>
        <strain evidence="1 2">SSW1-36</strain>
    </source>
</reference>
<evidence type="ECO:0000313" key="1">
    <source>
        <dbReference type="EMBL" id="UPL13229.1"/>
    </source>
</evidence>
<evidence type="ECO:0000313" key="2">
    <source>
        <dbReference type="Proteomes" id="UP000831963"/>
    </source>
</evidence>
<sequence length="437" mass="46599">MHFHTTSRRRATMLGIALVTSGALLLTGCGRGGDSGGGDAGASTKVDDEPATGTLEIWTQGADGAELPQMFEEFTKDNPDVEINMTQIPEAEFASKMTAAITAGTVPDLIYAFTETQSSLISTGGFDAVPDGLVDPDDFFEVIWDNSVYDDVAYGVPWYAYADMVIYRTDLAEAAGAEAPTDWDSLRTFGEDLKASGVEWPLALYAAYDSYTARQLLTFAKQNGGGFISDDLSTWTINSPENVEALEYWAGLMADGLASPDGPAFLDTVSWSTTGKNAAIIDGGPWFVGWFDDANGEGWADEHLSLATMPVGPDGDAATTVGGGSWFVPSDSENKDAAWKFARFMSEPESQVKWFEIFKNMPAVKSAWEDPALAGDRLLQTVEAGLETGVTLPKVSTWSQVGTVIGEQMEKVVRGGVSAQDALDEAQAQAESIGTGN</sequence>
<proteinExistence type="predicted"/>
<dbReference type="SUPFAM" id="SSF53850">
    <property type="entry name" value="Periplasmic binding protein-like II"/>
    <property type="match status" value="1"/>
</dbReference>
<dbReference type="Pfam" id="PF01547">
    <property type="entry name" value="SBP_bac_1"/>
    <property type="match status" value="1"/>
</dbReference>
<organism evidence="1 2">
    <name type="scientific">Microbacterium galbinum</name>
    <dbReference type="NCBI Taxonomy" id="2851646"/>
    <lineage>
        <taxon>Bacteria</taxon>
        <taxon>Bacillati</taxon>
        <taxon>Actinomycetota</taxon>
        <taxon>Actinomycetes</taxon>
        <taxon>Micrococcales</taxon>
        <taxon>Microbacteriaceae</taxon>
        <taxon>Microbacterium</taxon>
    </lineage>
</organism>
<dbReference type="InterPro" id="IPR050490">
    <property type="entry name" value="Bact_solute-bd_prot1"/>
</dbReference>
<dbReference type="EMBL" id="CP078077">
    <property type="protein sequence ID" value="UPL13229.1"/>
    <property type="molecule type" value="Genomic_DNA"/>
</dbReference>
<protein>
    <submittedName>
        <fullName evidence="1">Extracellular solute-binding protein</fullName>
    </submittedName>
</protein>
<dbReference type="PANTHER" id="PTHR43649">
    <property type="entry name" value="ARABINOSE-BINDING PROTEIN-RELATED"/>
    <property type="match status" value="1"/>
</dbReference>
<dbReference type="Gene3D" id="3.40.190.10">
    <property type="entry name" value="Periplasmic binding protein-like II"/>
    <property type="match status" value="2"/>
</dbReference>
<keyword evidence="2" id="KW-1185">Reference proteome</keyword>
<gene>
    <name evidence="1" type="ORF">KV396_01515</name>
</gene>
<dbReference type="InterPro" id="IPR006059">
    <property type="entry name" value="SBP"/>
</dbReference>
<accession>A0ABY4IKV0</accession>
<name>A0ABY4IKV0_9MICO</name>
<dbReference type="PANTHER" id="PTHR43649:SF12">
    <property type="entry name" value="DIACETYLCHITOBIOSE BINDING PROTEIN DASA"/>
    <property type="match status" value="1"/>
</dbReference>
<dbReference type="Proteomes" id="UP000831963">
    <property type="component" value="Chromosome"/>
</dbReference>